<protein>
    <submittedName>
        <fullName evidence="3">Uncharacterized protein</fullName>
    </submittedName>
</protein>
<feature type="compositionally biased region" description="Low complexity" evidence="2">
    <location>
        <begin position="291"/>
        <end position="304"/>
    </location>
</feature>
<gene>
    <name evidence="3" type="ORF">BRAN1462_LOCUS25879</name>
</gene>
<feature type="region of interest" description="Disordered" evidence="2">
    <location>
        <begin position="153"/>
        <end position="179"/>
    </location>
</feature>
<name>A0A7S2K431_9DINO</name>
<feature type="region of interest" description="Disordered" evidence="2">
    <location>
        <begin position="1"/>
        <end position="91"/>
    </location>
</feature>
<evidence type="ECO:0000256" key="1">
    <source>
        <dbReference type="SAM" id="Coils"/>
    </source>
</evidence>
<reference evidence="3" key="1">
    <citation type="submission" date="2021-01" db="EMBL/GenBank/DDBJ databases">
        <authorList>
            <person name="Corre E."/>
            <person name="Pelletier E."/>
            <person name="Niang G."/>
            <person name="Scheremetjew M."/>
            <person name="Finn R."/>
            <person name="Kale V."/>
            <person name="Holt S."/>
            <person name="Cochrane G."/>
            <person name="Meng A."/>
            <person name="Brown T."/>
            <person name="Cohen L."/>
        </authorList>
    </citation>
    <scope>NUCLEOTIDE SEQUENCE</scope>
    <source>
        <strain evidence="3">RCC3387</strain>
    </source>
</reference>
<feature type="compositionally biased region" description="Basic and acidic residues" evidence="2">
    <location>
        <begin position="269"/>
        <end position="289"/>
    </location>
</feature>
<feature type="region of interest" description="Disordered" evidence="2">
    <location>
        <begin position="213"/>
        <end position="239"/>
    </location>
</feature>
<accession>A0A7S2K431</accession>
<feature type="compositionally biased region" description="Basic and acidic residues" evidence="2">
    <location>
        <begin position="153"/>
        <end position="169"/>
    </location>
</feature>
<feature type="coiled-coil region" evidence="1">
    <location>
        <begin position="109"/>
        <end position="136"/>
    </location>
</feature>
<evidence type="ECO:0000256" key="2">
    <source>
        <dbReference type="SAM" id="MobiDB-lite"/>
    </source>
</evidence>
<dbReference type="AlphaFoldDB" id="A0A7S2K431"/>
<feature type="compositionally biased region" description="Low complexity" evidence="2">
    <location>
        <begin position="26"/>
        <end position="41"/>
    </location>
</feature>
<evidence type="ECO:0000313" key="3">
    <source>
        <dbReference type="EMBL" id="CAD9565771.1"/>
    </source>
</evidence>
<sequence length="313" mass="33406">MGVPLMKKPAGARALAGEVSASTMKRPAAATLLKRPAAAATIESREEDGEEFGRCDAVKQADASGPKEGDGSDDKSKALQARAAVNEVRKQQRVVSRLLAEQERLSQKIKANRAAHRKAEQDLESLKEVAKKKSRSLGAIKAAKMRKQMEVKAMRAKSSGEKAFAAEKSARKRMSQMRDGLAAVRTKAADAESAYKRAQKAFDEAKKKCAQLKAQGEDVPEDGEKDLSAPGAWKPPGVTASKERSAAKAALEKAKAVWARAAEIAAAKEATHTTLKERMNEAKRKREAAEEMAGAAGGRAAPAKVAKKPAGRQ</sequence>
<organism evidence="3">
    <name type="scientific">Zooxanthella nutricula</name>
    <dbReference type="NCBI Taxonomy" id="1333877"/>
    <lineage>
        <taxon>Eukaryota</taxon>
        <taxon>Sar</taxon>
        <taxon>Alveolata</taxon>
        <taxon>Dinophyceae</taxon>
        <taxon>Peridiniales</taxon>
        <taxon>Peridiniales incertae sedis</taxon>
        <taxon>Zooxanthella</taxon>
    </lineage>
</organism>
<feature type="region of interest" description="Disordered" evidence="2">
    <location>
        <begin position="269"/>
        <end position="313"/>
    </location>
</feature>
<proteinExistence type="predicted"/>
<dbReference type="EMBL" id="HBGW01040952">
    <property type="protein sequence ID" value="CAD9565771.1"/>
    <property type="molecule type" value="Transcribed_RNA"/>
</dbReference>
<feature type="compositionally biased region" description="Basic and acidic residues" evidence="2">
    <location>
        <begin position="51"/>
        <end position="77"/>
    </location>
</feature>
<keyword evidence="1" id="KW-0175">Coiled coil</keyword>